<dbReference type="Proteomes" id="UP000828048">
    <property type="component" value="Chromosome 5"/>
</dbReference>
<accession>A0ACB7Y364</accession>
<reference evidence="1 2" key="1">
    <citation type="journal article" date="2021" name="Hortic Res">
        <title>High-quality reference genome and annotation aids understanding of berry development for evergreen blueberry (Vaccinium darrowii).</title>
        <authorList>
            <person name="Yu J."/>
            <person name="Hulse-Kemp A.M."/>
            <person name="Babiker E."/>
            <person name="Staton M."/>
        </authorList>
    </citation>
    <scope>NUCLEOTIDE SEQUENCE [LARGE SCALE GENOMIC DNA]</scope>
    <source>
        <strain evidence="2">cv. NJ 8807/NJ 8810</strain>
        <tissue evidence="1">Young leaf</tissue>
    </source>
</reference>
<proteinExistence type="predicted"/>
<evidence type="ECO:0000313" key="2">
    <source>
        <dbReference type="Proteomes" id="UP000828048"/>
    </source>
</evidence>
<gene>
    <name evidence="1" type="ORF">Vadar_028624</name>
</gene>
<keyword evidence="2" id="KW-1185">Reference proteome</keyword>
<organism evidence="1 2">
    <name type="scientific">Vaccinium darrowii</name>
    <dbReference type="NCBI Taxonomy" id="229202"/>
    <lineage>
        <taxon>Eukaryota</taxon>
        <taxon>Viridiplantae</taxon>
        <taxon>Streptophyta</taxon>
        <taxon>Embryophyta</taxon>
        <taxon>Tracheophyta</taxon>
        <taxon>Spermatophyta</taxon>
        <taxon>Magnoliopsida</taxon>
        <taxon>eudicotyledons</taxon>
        <taxon>Gunneridae</taxon>
        <taxon>Pentapetalae</taxon>
        <taxon>asterids</taxon>
        <taxon>Ericales</taxon>
        <taxon>Ericaceae</taxon>
        <taxon>Vaccinioideae</taxon>
        <taxon>Vaccinieae</taxon>
        <taxon>Vaccinium</taxon>
    </lineage>
</organism>
<protein>
    <submittedName>
        <fullName evidence="1">Uncharacterized protein</fullName>
    </submittedName>
</protein>
<dbReference type="EMBL" id="CM037155">
    <property type="protein sequence ID" value="KAH7847653.1"/>
    <property type="molecule type" value="Genomic_DNA"/>
</dbReference>
<comment type="caution">
    <text evidence="1">The sequence shown here is derived from an EMBL/GenBank/DDBJ whole genome shotgun (WGS) entry which is preliminary data.</text>
</comment>
<name>A0ACB7Y364_9ERIC</name>
<evidence type="ECO:0000313" key="1">
    <source>
        <dbReference type="EMBL" id="KAH7847653.1"/>
    </source>
</evidence>
<sequence>MEEVTDVIPSTISSAMNLNLTKPFTSMEIHDALMSEFVFDAEIPVDGDLDFGNKGPGGFSLFGFDRRDWSSLMSRADKALEAWKEFNTVAEARSKVNMLTVPKPLWQPPDLGLIKFNTDGALNSNTGIGGVGVVARNNAGPLLAIKNYTFGDEKIILAKMCTFGDAICIGKGYFFWRNFCDAKMVSPKSLTFGNAIYIAKRSWIFLTDRFSQAYVDGVDSFIEFAKAHSGEAVEIKCPCRNCRNYYKNEYDTVKAHLLVRGMMVSYTTWLLHGEIPQTDEQGDSEDENGDNGDDDYEQLMEDHYKGTYMDGDTIEREDMLQVKVEHGWSNTSFDKFLSRIGRFLPEGHVAPQSIRECKKLVHDLGLGYEPIEACPKDCVLFWKENAHLDKCPKCGRSRYKVNDGKGKKIPHKILRYLPLTPRLQRLYMNSEIAEDMRWHSDKRVDDDQMRHSADAPQWKEFDRMYPEFPKRIVM</sequence>